<dbReference type="GO" id="GO:0008745">
    <property type="term" value="F:N-acetylmuramoyl-L-alanine amidase activity"/>
    <property type="evidence" value="ECO:0007669"/>
    <property type="project" value="InterPro"/>
</dbReference>
<dbReference type="SUPFAM" id="SSF55846">
    <property type="entry name" value="N-acetylmuramoyl-L-alanine amidase-like"/>
    <property type="match status" value="1"/>
</dbReference>
<gene>
    <name evidence="1" type="ORF">SAMN05216275_108280</name>
</gene>
<name>A0A1I3R6B9_9ACTN</name>
<evidence type="ECO:0008006" key="3">
    <source>
        <dbReference type="Google" id="ProtNLM"/>
    </source>
</evidence>
<evidence type="ECO:0000313" key="2">
    <source>
        <dbReference type="Proteomes" id="UP000199111"/>
    </source>
</evidence>
<keyword evidence="2" id="KW-1185">Reference proteome</keyword>
<dbReference type="Gene3D" id="3.40.80.10">
    <property type="entry name" value="Peptidoglycan recognition protein-like"/>
    <property type="match status" value="1"/>
</dbReference>
<feature type="non-terminal residue" evidence="1">
    <location>
        <position position="1"/>
    </location>
</feature>
<dbReference type="InterPro" id="IPR036505">
    <property type="entry name" value="Amidase/PGRP_sf"/>
</dbReference>
<dbReference type="Proteomes" id="UP000199111">
    <property type="component" value="Unassembled WGS sequence"/>
</dbReference>
<dbReference type="AlphaFoldDB" id="A0A1I3R6B9"/>
<dbReference type="GO" id="GO:0009253">
    <property type="term" value="P:peptidoglycan catabolic process"/>
    <property type="evidence" value="ECO:0007669"/>
    <property type="project" value="InterPro"/>
</dbReference>
<accession>A0A1I3R6B9</accession>
<reference evidence="2" key="1">
    <citation type="submission" date="2016-10" db="EMBL/GenBank/DDBJ databases">
        <authorList>
            <person name="Varghese N."/>
            <person name="Submissions S."/>
        </authorList>
    </citation>
    <scope>NUCLEOTIDE SEQUENCE [LARGE SCALE GENOMIC DNA]</scope>
    <source>
        <strain evidence="2">CGMCC 4.2126</strain>
    </source>
</reference>
<proteinExistence type="predicted"/>
<organism evidence="1 2">
    <name type="scientific">Streptosporangium canum</name>
    <dbReference type="NCBI Taxonomy" id="324952"/>
    <lineage>
        <taxon>Bacteria</taxon>
        <taxon>Bacillati</taxon>
        <taxon>Actinomycetota</taxon>
        <taxon>Actinomycetes</taxon>
        <taxon>Streptosporangiales</taxon>
        <taxon>Streptosporangiaceae</taxon>
        <taxon>Streptosporangium</taxon>
    </lineage>
</organism>
<protein>
    <recommendedName>
        <fullName evidence="3">N-acetylmuramoyl-L-alanine amidase</fullName>
    </recommendedName>
</protein>
<sequence length="144" mass="14817">HIVGHVEVPGNDHTDPGPNWDWTRYMQYVNGGGGGTNPHTPQSICGAGYETVDSAALGSAGTVYLLYNSSNGYNCVATVKSTSIGTATATAAYLEVQGKTRATDSGSFAYYAGPVRAPAAGKCVKWGGKAGSSSYDSPFEHCGS</sequence>
<evidence type="ECO:0000313" key="1">
    <source>
        <dbReference type="EMBL" id="SFJ41302.1"/>
    </source>
</evidence>
<dbReference type="EMBL" id="FOQY01000008">
    <property type="protein sequence ID" value="SFJ41302.1"/>
    <property type="molecule type" value="Genomic_DNA"/>
</dbReference>